<dbReference type="Pfam" id="PF09990">
    <property type="entry name" value="DUF2231"/>
    <property type="match status" value="1"/>
</dbReference>
<sequence length="148" mass="16188">MDPTHLHLMITHLPIYGSILGTLVLIYGMATKSHHTKMAAYFVLLIASLGGIVAFSTGEAAEETVENMQGISKNLIEEHEEFANITFVVIVVLGVTSLVGLLWKKSKLINLISIIALILSIICVGMSSWTGYLGGQIRHTEIDHVFKQ</sequence>
<dbReference type="InterPro" id="IPR019251">
    <property type="entry name" value="DUF2231_TM"/>
</dbReference>
<protein>
    <recommendedName>
        <fullName evidence="2">DUF2231 domain-containing protein</fullName>
    </recommendedName>
</protein>
<comment type="caution">
    <text evidence="3">The sequence shown here is derived from an EMBL/GenBank/DDBJ whole genome shotgun (WGS) entry which is preliminary data.</text>
</comment>
<accession>A0ABS3YVM5</accession>
<gene>
    <name evidence="3" type="ORF">J7I42_14970</name>
</gene>
<keyword evidence="4" id="KW-1185">Reference proteome</keyword>
<dbReference type="Proteomes" id="UP000677244">
    <property type="component" value="Unassembled WGS sequence"/>
</dbReference>
<evidence type="ECO:0000256" key="1">
    <source>
        <dbReference type="SAM" id="Phobius"/>
    </source>
</evidence>
<evidence type="ECO:0000259" key="2">
    <source>
        <dbReference type="Pfam" id="PF09990"/>
    </source>
</evidence>
<feature type="transmembrane region" description="Helical" evidence="1">
    <location>
        <begin position="82"/>
        <end position="103"/>
    </location>
</feature>
<reference evidence="3 4" key="1">
    <citation type="submission" date="2021-03" db="EMBL/GenBank/DDBJ databases">
        <title>Assistant Professor.</title>
        <authorList>
            <person name="Huq M.A."/>
        </authorList>
    </citation>
    <scope>NUCLEOTIDE SEQUENCE [LARGE SCALE GENOMIC DNA]</scope>
    <source>
        <strain evidence="3 4">MAH-29</strain>
    </source>
</reference>
<feature type="domain" description="DUF2231" evidence="2">
    <location>
        <begin position="6"/>
        <end position="137"/>
    </location>
</feature>
<name>A0ABS3YVM5_9BACT</name>
<dbReference type="RefSeq" id="WP_209139636.1">
    <property type="nucleotide sequence ID" value="NZ_JAGHKO010000004.1"/>
</dbReference>
<keyword evidence="1" id="KW-0812">Transmembrane</keyword>
<evidence type="ECO:0000313" key="3">
    <source>
        <dbReference type="EMBL" id="MBO9201582.1"/>
    </source>
</evidence>
<dbReference type="EMBL" id="JAGHKO010000004">
    <property type="protein sequence ID" value="MBO9201582.1"/>
    <property type="molecule type" value="Genomic_DNA"/>
</dbReference>
<feature type="transmembrane region" description="Helical" evidence="1">
    <location>
        <begin position="108"/>
        <end position="129"/>
    </location>
</feature>
<keyword evidence="1" id="KW-0472">Membrane</keyword>
<feature type="transmembrane region" description="Helical" evidence="1">
    <location>
        <begin position="39"/>
        <end position="58"/>
    </location>
</feature>
<organism evidence="3 4">
    <name type="scientific">Niastella soli</name>
    <dbReference type="NCBI Taxonomy" id="2821487"/>
    <lineage>
        <taxon>Bacteria</taxon>
        <taxon>Pseudomonadati</taxon>
        <taxon>Bacteroidota</taxon>
        <taxon>Chitinophagia</taxon>
        <taxon>Chitinophagales</taxon>
        <taxon>Chitinophagaceae</taxon>
        <taxon>Niastella</taxon>
    </lineage>
</organism>
<evidence type="ECO:0000313" key="4">
    <source>
        <dbReference type="Proteomes" id="UP000677244"/>
    </source>
</evidence>
<proteinExistence type="predicted"/>
<feature type="transmembrane region" description="Helical" evidence="1">
    <location>
        <begin position="6"/>
        <end position="27"/>
    </location>
</feature>
<keyword evidence="1" id="KW-1133">Transmembrane helix</keyword>